<dbReference type="InterPro" id="IPR026816">
    <property type="entry name" value="Flavodoxin_dom"/>
</dbReference>
<keyword evidence="7" id="KW-1003">Cell membrane</keyword>
<dbReference type="InterPro" id="IPR052200">
    <property type="entry name" value="Protoporphyrinogen_IX_DH"/>
</dbReference>
<keyword evidence="4 7" id="KW-0560">Oxidoreductase</keyword>
<dbReference type="SUPFAM" id="SSF52218">
    <property type="entry name" value="Flavoproteins"/>
    <property type="match status" value="1"/>
</dbReference>
<comment type="caution">
    <text evidence="9">The sequence shown here is derived from an EMBL/GenBank/DDBJ whole genome shotgun (WGS) entry which is preliminary data.</text>
</comment>
<evidence type="ECO:0000256" key="6">
    <source>
        <dbReference type="ARBA" id="ARBA00023244"/>
    </source>
</evidence>
<comment type="pathway">
    <text evidence="7">Porphyrin-containing compound metabolism; protoporphyrin-IX biosynthesis; protoporphyrin-IX from protoporphyrinogen-IX: step 1/1.</text>
</comment>
<dbReference type="AlphaFoldDB" id="A0A8J6PP71"/>
<evidence type="ECO:0000313" key="9">
    <source>
        <dbReference type="EMBL" id="MBD0822724.1"/>
    </source>
</evidence>
<comment type="similarity">
    <text evidence="7">Belongs to the HemG family.</text>
</comment>
<feature type="domain" description="Flavodoxin-like" evidence="8">
    <location>
        <begin position="4"/>
        <end position="166"/>
    </location>
</feature>
<dbReference type="EC" id="1.3.5.3" evidence="7"/>
<comment type="catalytic activity">
    <reaction evidence="7">
        <text>protoporphyrinogen IX + 3 a ubiquinone = protoporphyrin IX + 3 a ubiquinol</text>
        <dbReference type="Rhea" id="RHEA:63936"/>
        <dbReference type="Rhea" id="RHEA-COMP:9565"/>
        <dbReference type="Rhea" id="RHEA-COMP:9566"/>
        <dbReference type="ChEBI" id="CHEBI:16389"/>
        <dbReference type="ChEBI" id="CHEBI:17976"/>
        <dbReference type="ChEBI" id="CHEBI:57306"/>
        <dbReference type="ChEBI" id="CHEBI:57307"/>
    </reaction>
</comment>
<dbReference type="RefSeq" id="WP_188222036.1">
    <property type="nucleotide sequence ID" value="NZ_JACVXD010000001.1"/>
</dbReference>
<protein>
    <recommendedName>
        <fullName evidence="7">Protoporphyrinogen IX dehydrogenase [quinone]</fullName>
        <ecNumber evidence="7">1.3.5.3</ecNumber>
    </recommendedName>
    <alternativeName>
        <fullName evidence="7">Protoporphyrinogen IX dehydrogenase [menaquinone]</fullName>
    </alternativeName>
    <alternativeName>
        <fullName evidence="7">Protoporphyrinogen IX dehydrogenase [ubiquinone]</fullName>
    </alternativeName>
    <alternativeName>
        <fullName evidence="7">Protoporphyrinogen oxidase</fullName>
        <shortName evidence="7">PPO</shortName>
    </alternativeName>
</protein>
<dbReference type="GO" id="GO:0010181">
    <property type="term" value="F:FMN binding"/>
    <property type="evidence" value="ECO:0007669"/>
    <property type="project" value="UniProtKB-UniRule"/>
</dbReference>
<keyword evidence="1 7" id="KW-0285">Flavoprotein</keyword>
<organism evidence="9 10">
    <name type="scientific">Aestuariibaculum marinum</name>
    <dbReference type="NCBI Taxonomy" id="2683592"/>
    <lineage>
        <taxon>Bacteria</taxon>
        <taxon>Pseudomonadati</taxon>
        <taxon>Bacteroidota</taxon>
        <taxon>Flavobacteriia</taxon>
        <taxon>Flavobacteriales</taxon>
        <taxon>Flavobacteriaceae</taxon>
    </lineage>
</organism>
<dbReference type="GO" id="GO:0004729">
    <property type="term" value="F:oxygen-dependent protoporphyrinogen oxidase activity"/>
    <property type="evidence" value="ECO:0007669"/>
    <property type="project" value="InterPro"/>
</dbReference>
<evidence type="ECO:0000313" key="10">
    <source>
        <dbReference type="Proteomes" id="UP000621516"/>
    </source>
</evidence>
<dbReference type="InterPro" id="IPR044264">
    <property type="entry name" value="HemG"/>
</dbReference>
<proteinExistence type="inferred from homology"/>
<evidence type="ECO:0000256" key="1">
    <source>
        <dbReference type="ARBA" id="ARBA00022630"/>
    </source>
</evidence>
<comment type="subcellular location">
    <subcellularLocation>
        <location evidence="7">Cell membrane</location>
        <topology evidence="7">Peripheral membrane protein</topology>
    </subcellularLocation>
</comment>
<dbReference type="Pfam" id="PF12724">
    <property type="entry name" value="Flavodoxin_5"/>
    <property type="match status" value="1"/>
</dbReference>
<evidence type="ECO:0000256" key="5">
    <source>
        <dbReference type="ARBA" id="ARBA00023136"/>
    </source>
</evidence>
<evidence type="ECO:0000256" key="2">
    <source>
        <dbReference type="ARBA" id="ARBA00022643"/>
    </source>
</evidence>
<keyword evidence="2 7" id="KW-0288">FMN</keyword>
<dbReference type="UniPathway" id="UPA00251">
    <property type="reaction ID" value="UER00324"/>
</dbReference>
<dbReference type="PROSITE" id="PS50902">
    <property type="entry name" value="FLAVODOXIN_LIKE"/>
    <property type="match status" value="1"/>
</dbReference>
<comment type="catalytic activity">
    <reaction evidence="7">
        <text>protoporphyrinogen IX + 3 a menaquinone = protoporphyrin IX + 3 a menaquinol</text>
        <dbReference type="Rhea" id="RHEA:27409"/>
        <dbReference type="Rhea" id="RHEA-COMP:9537"/>
        <dbReference type="Rhea" id="RHEA-COMP:9539"/>
        <dbReference type="ChEBI" id="CHEBI:16374"/>
        <dbReference type="ChEBI" id="CHEBI:18151"/>
        <dbReference type="ChEBI" id="CHEBI:57306"/>
        <dbReference type="ChEBI" id="CHEBI:57307"/>
        <dbReference type="EC" id="1.3.5.3"/>
    </reaction>
</comment>
<dbReference type="Proteomes" id="UP000621516">
    <property type="component" value="Unassembled WGS sequence"/>
</dbReference>
<name>A0A8J6PP71_9FLAO</name>
<dbReference type="Gene3D" id="3.40.50.360">
    <property type="match status" value="1"/>
</dbReference>
<keyword evidence="6 7" id="KW-0627">Porphyrin biosynthesis</keyword>
<evidence type="ECO:0000259" key="8">
    <source>
        <dbReference type="PROSITE" id="PS50902"/>
    </source>
</evidence>
<evidence type="ECO:0000256" key="7">
    <source>
        <dbReference type="HAMAP-Rule" id="MF_00853"/>
    </source>
</evidence>
<evidence type="ECO:0000256" key="4">
    <source>
        <dbReference type="ARBA" id="ARBA00023002"/>
    </source>
</evidence>
<evidence type="ECO:0000256" key="3">
    <source>
        <dbReference type="ARBA" id="ARBA00022741"/>
    </source>
</evidence>
<dbReference type="InterPro" id="IPR008254">
    <property type="entry name" value="Flavodoxin/NO_synth"/>
</dbReference>
<dbReference type="GO" id="GO:0070819">
    <property type="term" value="F:menaquinone-dependent protoporphyrinogen oxidase activity"/>
    <property type="evidence" value="ECO:0007669"/>
    <property type="project" value="UniProtKB-UniRule"/>
</dbReference>
<dbReference type="InterPro" id="IPR029039">
    <property type="entry name" value="Flavoprotein-like_sf"/>
</dbReference>
<sequence length="176" mass="20376">MNTLLMLYASVDGQTLKICNSIADNLKERGINVEVFEISKFKGNLLNYSSLIIGASIRYGKHHKTVSNFIDKHIDTLKKMKTAFFSVNLVARKIDKSTFDTNPYVIKFFEKQAWRPDIVDVFAGKLDYQSYSFLDSLMIKLIMKMTKGPTKTEKPLEFTDWNRVEAFTENIHLEFQ</sequence>
<comment type="catalytic activity">
    <reaction evidence="7">
        <text>protoporphyrinogen IX + 3 a quinone = protoporphyrin IX + 3 a quinol</text>
        <dbReference type="Rhea" id="RHEA:65032"/>
        <dbReference type="ChEBI" id="CHEBI:24646"/>
        <dbReference type="ChEBI" id="CHEBI:57306"/>
        <dbReference type="ChEBI" id="CHEBI:57307"/>
        <dbReference type="ChEBI" id="CHEBI:132124"/>
        <dbReference type="EC" id="1.3.5.3"/>
    </reaction>
</comment>
<comment type="function">
    <text evidence="7">Catalyzes the 6-electron oxidation of protoporphyrinogen IX to form protoporphyrin IX; under anaerobic conditions uses menaquinone as an electron acceptor, under aerobic conditions uses ubiquinone as an electron acceptor.</text>
</comment>
<gene>
    <name evidence="7 9" type="primary">hemG</name>
    <name evidence="9" type="ORF">ICJ85_01705</name>
</gene>
<dbReference type="GO" id="GO:0006782">
    <property type="term" value="P:protoporphyrinogen IX biosynthetic process"/>
    <property type="evidence" value="ECO:0007669"/>
    <property type="project" value="UniProtKB-UniRule"/>
</dbReference>
<comment type="cofactor">
    <cofactor evidence="7">
        <name>FMN</name>
        <dbReference type="ChEBI" id="CHEBI:58210"/>
    </cofactor>
    <text evidence="7">Binds 1 FMN non-covalently per subunit.</text>
</comment>
<dbReference type="HAMAP" id="MF_00853">
    <property type="entry name" value="HemG"/>
    <property type="match status" value="1"/>
</dbReference>
<dbReference type="PANTHER" id="PTHR38030:SF2">
    <property type="entry name" value="PROTOPORPHYRINOGEN IX DEHYDROGENASE [QUINONE]"/>
    <property type="match status" value="1"/>
</dbReference>
<dbReference type="EMBL" id="JACVXD010000001">
    <property type="protein sequence ID" value="MBD0822724.1"/>
    <property type="molecule type" value="Genomic_DNA"/>
</dbReference>
<dbReference type="PANTHER" id="PTHR38030">
    <property type="entry name" value="PROTOPORPHYRINOGEN IX DEHYDROGENASE [MENAQUINONE]"/>
    <property type="match status" value="1"/>
</dbReference>
<keyword evidence="10" id="KW-1185">Reference proteome</keyword>
<keyword evidence="5" id="KW-0472">Membrane</keyword>
<accession>A0A8J6PP71</accession>
<reference evidence="9 10" key="1">
    <citation type="journal article" date="2018" name="J. Microbiol.">
        <title>Aestuariibaculum marinum sp. nov., a marine bacterium isolated from seawater in South Korea.</title>
        <authorList>
            <person name="Choi J."/>
            <person name="Lee D."/>
            <person name="Jang J.H."/>
            <person name="Cha S."/>
            <person name="Seo T."/>
        </authorList>
    </citation>
    <scope>NUCLEOTIDE SEQUENCE [LARGE SCALE GENOMIC DNA]</scope>
    <source>
        <strain evidence="9 10">IP7</strain>
    </source>
</reference>
<keyword evidence="3 7" id="KW-0547">Nucleotide-binding</keyword>
<dbReference type="GO" id="GO:0005886">
    <property type="term" value="C:plasma membrane"/>
    <property type="evidence" value="ECO:0007669"/>
    <property type="project" value="UniProtKB-SubCell"/>
</dbReference>
<dbReference type="NCBIfam" id="NF008316">
    <property type="entry name" value="PRK11104.1"/>
    <property type="match status" value="1"/>
</dbReference>